<proteinExistence type="predicted"/>
<feature type="compositionally biased region" description="Polar residues" evidence="1">
    <location>
        <begin position="51"/>
        <end position="61"/>
    </location>
</feature>
<feature type="region of interest" description="Disordered" evidence="1">
    <location>
        <begin position="1"/>
        <end position="68"/>
    </location>
</feature>
<feature type="compositionally biased region" description="Basic and acidic residues" evidence="1">
    <location>
        <begin position="17"/>
        <end position="30"/>
    </location>
</feature>
<feature type="compositionally biased region" description="Basic and acidic residues" evidence="1">
    <location>
        <begin position="40"/>
        <end position="50"/>
    </location>
</feature>
<dbReference type="EMBL" id="GBEZ01022933">
    <property type="protein sequence ID" value="JAC63928.1"/>
    <property type="molecule type" value="Transcribed_RNA"/>
</dbReference>
<feature type="non-terminal residue" evidence="2">
    <location>
        <position position="68"/>
    </location>
</feature>
<protein>
    <submittedName>
        <fullName evidence="2">Uncharacterized protein</fullName>
    </submittedName>
</protein>
<feature type="non-terminal residue" evidence="2">
    <location>
        <position position="1"/>
    </location>
</feature>
<evidence type="ECO:0000313" key="2">
    <source>
        <dbReference type="EMBL" id="JAC63928.1"/>
    </source>
</evidence>
<dbReference type="AlphaFoldDB" id="A0A061QW27"/>
<accession>A0A061QW27</accession>
<organism evidence="2">
    <name type="scientific">Tetraselmis sp. GSL018</name>
    <dbReference type="NCBI Taxonomy" id="582737"/>
    <lineage>
        <taxon>Eukaryota</taxon>
        <taxon>Viridiplantae</taxon>
        <taxon>Chlorophyta</taxon>
        <taxon>core chlorophytes</taxon>
        <taxon>Chlorodendrophyceae</taxon>
        <taxon>Chlorodendrales</taxon>
        <taxon>Chlorodendraceae</taxon>
        <taxon>Tetraselmis</taxon>
    </lineage>
</organism>
<evidence type="ECO:0000256" key="1">
    <source>
        <dbReference type="SAM" id="MobiDB-lite"/>
    </source>
</evidence>
<gene>
    <name evidence="2" type="ORF">TSPGSL018_19434</name>
</gene>
<sequence length="68" mass="7194">ATEQDQGGRGPRRGKGGNREGRRRGEEREGLAPVTGEARSPQDTRTRGDAQRSSLTFSSPGSVPPFAG</sequence>
<name>A0A061QW27_9CHLO</name>
<reference evidence="2" key="1">
    <citation type="submission" date="2014-05" db="EMBL/GenBank/DDBJ databases">
        <title>The transcriptome of the halophilic microalga Tetraselmis sp. GSL018 isolated from the Great Salt Lake, Utah.</title>
        <authorList>
            <person name="Jinkerson R.E."/>
            <person name="D'Adamo S."/>
            <person name="Posewitz M.C."/>
        </authorList>
    </citation>
    <scope>NUCLEOTIDE SEQUENCE</scope>
    <source>
        <strain evidence="2">GSL018</strain>
    </source>
</reference>